<keyword evidence="1" id="KW-0472">Membrane</keyword>
<gene>
    <name evidence="2" type="ORF">I4I81_04310</name>
</gene>
<evidence type="ECO:0000313" key="3">
    <source>
        <dbReference type="Proteomes" id="UP000694287"/>
    </source>
</evidence>
<keyword evidence="1" id="KW-1133">Transmembrane helix</keyword>
<evidence type="ECO:0000313" key="2">
    <source>
        <dbReference type="EMBL" id="MBW0133480.1"/>
    </source>
</evidence>
<feature type="transmembrane region" description="Helical" evidence="1">
    <location>
        <begin position="77"/>
        <end position="98"/>
    </location>
</feature>
<dbReference type="Proteomes" id="UP000694287">
    <property type="component" value="Unassembled WGS sequence"/>
</dbReference>
<keyword evidence="3" id="KW-1185">Reference proteome</keyword>
<dbReference type="EMBL" id="JADQDK010000001">
    <property type="protein sequence ID" value="MBW0133480.1"/>
    <property type="molecule type" value="Genomic_DNA"/>
</dbReference>
<dbReference type="RefSeq" id="WP_218601862.1">
    <property type="nucleotide sequence ID" value="NZ_JADQDJ010000037.1"/>
</dbReference>
<feature type="transmembrane region" description="Helical" evidence="1">
    <location>
        <begin position="30"/>
        <end position="49"/>
    </location>
</feature>
<organism evidence="2 3">
    <name type="scientific">Pseudonocardia abyssalis</name>
    <dbReference type="NCBI Taxonomy" id="2792008"/>
    <lineage>
        <taxon>Bacteria</taxon>
        <taxon>Bacillati</taxon>
        <taxon>Actinomycetota</taxon>
        <taxon>Actinomycetes</taxon>
        <taxon>Pseudonocardiales</taxon>
        <taxon>Pseudonocardiaceae</taxon>
        <taxon>Pseudonocardia</taxon>
    </lineage>
</organism>
<feature type="transmembrane region" description="Helical" evidence="1">
    <location>
        <begin position="105"/>
        <end position="124"/>
    </location>
</feature>
<comment type="caution">
    <text evidence="2">The sequence shown here is derived from an EMBL/GenBank/DDBJ whole genome shotgun (WGS) entry which is preliminary data.</text>
</comment>
<keyword evidence="1" id="KW-0812">Transmembrane</keyword>
<evidence type="ECO:0000256" key="1">
    <source>
        <dbReference type="SAM" id="Phobius"/>
    </source>
</evidence>
<proteinExistence type="predicted"/>
<accession>A0ABS6UML0</accession>
<feature type="transmembrane region" description="Helical" evidence="1">
    <location>
        <begin position="176"/>
        <end position="196"/>
    </location>
</feature>
<sequence>MAGHRRGQRDDAGVRSDHQWRPLAPSLPRALVFTALVLGVLSIGLPNIAPDVEFMSAPGSPVRQFFGVSEEMNLPTFFSVMTSLAAAGVLGLAGVLAGGRLRTPFLITAGLLVLLGFDDFAALHEHLRALGDLMAEGDLGAFEYAWVLPGAVIGAGVVWAFRRLATRLRGTPRRDLLLGIAVFFVAALGLETVNGFLDRPGLDGMPLQIGTHVEEITEDLGMILVLRGALALLQVSRSRGGVALRVADRGLVAGGPPADDDRVVPEPSVRLVEIDAVAVTDRIPVVSARP</sequence>
<name>A0ABS6UML0_9PSEU</name>
<protein>
    <recommendedName>
        <fullName evidence="4">DUF998 domain-containing protein</fullName>
    </recommendedName>
</protein>
<feature type="transmembrane region" description="Helical" evidence="1">
    <location>
        <begin position="144"/>
        <end position="164"/>
    </location>
</feature>
<reference evidence="2 3" key="1">
    <citation type="submission" date="2020-11" db="EMBL/GenBank/DDBJ databases">
        <title>Pseudonocardia abyssalis sp. nov. and Pseudonocardia oceani sp. nov., description and phylogenomic analysis of two novel actinomycetes isolated from the deep Southern Ocean.</title>
        <authorList>
            <person name="Parra J."/>
        </authorList>
    </citation>
    <scope>NUCLEOTIDE SEQUENCE [LARGE SCALE GENOMIC DNA]</scope>
    <source>
        <strain evidence="2 3">KRD-168</strain>
    </source>
</reference>
<evidence type="ECO:0008006" key="4">
    <source>
        <dbReference type="Google" id="ProtNLM"/>
    </source>
</evidence>